<evidence type="ECO:0000313" key="3">
    <source>
        <dbReference type="WBParaSite" id="ALUE_0000593301-mRNA-1"/>
    </source>
</evidence>
<accession>A0A0M3HTG8</accession>
<reference evidence="3" key="1">
    <citation type="submission" date="2017-02" db="UniProtKB">
        <authorList>
            <consortium name="WormBaseParasite"/>
        </authorList>
    </citation>
    <scope>IDENTIFICATION</scope>
</reference>
<feature type="compositionally biased region" description="Polar residues" evidence="1">
    <location>
        <begin position="16"/>
        <end position="27"/>
    </location>
</feature>
<protein>
    <submittedName>
        <fullName evidence="3">Uncharacterized protein</fullName>
    </submittedName>
</protein>
<keyword evidence="2" id="KW-1185">Reference proteome</keyword>
<feature type="compositionally biased region" description="Basic and acidic residues" evidence="1">
    <location>
        <begin position="1"/>
        <end position="15"/>
    </location>
</feature>
<feature type="region of interest" description="Disordered" evidence="1">
    <location>
        <begin position="1"/>
        <end position="27"/>
    </location>
</feature>
<evidence type="ECO:0000313" key="2">
    <source>
        <dbReference type="Proteomes" id="UP000036681"/>
    </source>
</evidence>
<dbReference type="AlphaFoldDB" id="A0A0M3HTG8"/>
<proteinExistence type="predicted"/>
<dbReference type="Proteomes" id="UP000036681">
    <property type="component" value="Unplaced"/>
</dbReference>
<sequence>MEENKWKRDMKRSQQERNTGNTRNDNTHVYMTLATTGMLAQQATQHRHGCNVKGFARSLCYGLDGPFPAQFVQKTDMSKKRIHEEIFGMQSSTDNTKFKAPHLYRHKISARPLLTSYFRGRKQYVT</sequence>
<dbReference type="WBParaSite" id="ALUE_0000593301-mRNA-1">
    <property type="protein sequence ID" value="ALUE_0000593301-mRNA-1"/>
    <property type="gene ID" value="ALUE_0000593301"/>
</dbReference>
<organism evidence="2 3">
    <name type="scientific">Ascaris lumbricoides</name>
    <name type="common">Giant roundworm</name>
    <dbReference type="NCBI Taxonomy" id="6252"/>
    <lineage>
        <taxon>Eukaryota</taxon>
        <taxon>Metazoa</taxon>
        <taxon>Ecdysozoa</taxon>
        <taxon>Nematoda</taxon>
        <taxon>Chromadorea</taxon>
        <taxon>Rhabditida</taxon>
        <taxon>Spirurina</taxon>
        <taxon>Ascaridomorpha</taxon>
        <taxon>Ascaridoidea</taxon>
        <taxon>Ascarididae</taxon>
        <taxon>Ascaris</taxon>
    </lineage>
</organism>
<evidence type="ECO:0000256" key="1">
    <source>
        <dbReference type="SAM" id="MobiDB-lite"/>
    </source>
</evidence>
<name>A0A0M3HTG8_ASCLU</name>